<gene>
    <name evidence="1" type="ORF">UFOPK3720_00967</name>
</gene>
<evidence type="ECO:0000313" key="1">
    <source>
        <dbReference type="EMBL" id="CAB4935656.1"/>
    </source>
</evidence>
<dbReference type="PANTHER" id="PTHR43300">
    <property type="entry name" value="ACETYLTRANSFERASE"/>
    <property type="match status" value="1"/>
</dbReference>
<dbReference type="PANTHER" id="PTHR43300:SF7">
    <property type="entry name" value="UDP-N-ACETYLBACILLOSAMINE N-ACETYLTRANSFERASE"/>
    <property type="match status" value="1"/>
</dbReference>
<name>A0A6J7IXZ7_9ZZZZ</name>
<protein>
    <submittedName>
        <fullName evidence="1">Unannotated protein</fullName>
    </submittedName>
</protein>
<reference evidence="1" key="1">
    <citation type="submission" date="2020-05" db="EMBL/GenBank/DDBJ databases">
        <authorList>
            <person name="Chiriac C."/>
            <person name="Salcher M."/>
            <person name="Ghai R."/>
            <person name="Kavagutti S V."/>
        </authorList>
    </citation>
    <scope>NUCLEOTIDE SEQUENCE</scope>
</reference>
<dbReference type="InterPro" id="IPR020019">
    <property type="entry name" value="AcTrfase_PglD-like"/>
</dbReference>
<organism evidence="1">
    <name type="scientific">freshwater metagenome</name>
    <dbReference type="NCBI Taxonomy" id="449393"/>
    <lineage>
        <taxon>unclassified sequences</taxon>
        <taxon>metagenomes</taxon>
        <taxon>ecological metagenomes</taxon>
    </lineage>
</organism>
<dbReference type="EMBL" id="CAFBNB010000174">
    <property type="protein sequence ID" value="CAB4935656.1"/>
    <property type="molecule type" value="Genomic_DNA"/>
</dbReference>
<dbReference type="InterPro" id="IPR050179">
    <property type="entry name" value="Trans_hexapeptide_repeat"/>
</dbReference>
<dbReference type="AlphaFoldDB" id="A0A6J7IXZ7"/>
<dbReference type="CDD" id="cd03360">
    <property type="entry name" value="LbH_AT_putative"/>
    <property type="match status" value="1"/>
</dbReference>
<dbReference type="SUPFAM" id="SSF51161">
    <property type="entry name" value="Trimeric LpxA-like enzymes"/>
    <property type="match status" value="1"/>
</dbReference>
<dbReference type="Gene3D" id="2.160.10.10">
    <property type="entry name" value="Hexapeptide repeat proteins"/>
    <property type="match status" value="1"/>
</dbReference>
<proteinExistence type="predicted"/>
<dbReference type="InterPro" id="IPR011004">
    <property type="entry name" value="Trimer_LpxA-like_sf"/>
</dbReference>
<sequence>MTSAAAANGWLLFACRSSYTAEVAEIIWRRGENVEALIDNIDDPEEWPCDYAPVVSARDSASRVSAMRSAVPLITPGFRFTAVEQLCALGATRIESVIDPTSVVARSASIGAGSIINALCVVGANARLGEFVHLNRNASIGHDTHLADYTTIGPAAILAAYVSVKTGAFVGAGAVCAPKVTIGANSVVGAGSVVIHDVPDFAVVAGNPARVIRTGEFGYGNASVPI</sequence>
<accession>A0A6J7IXZ7</accession>